<evidence type="ECO:0000313" key="2">
    <source>
        <dbReference type="EMBL" id="KAF2226772.1"/>
    </source>
</evidence>
<dbReference type="EMBL" id="ML992502">
    <property type="protein sequence ID" value="KAF2226772.1"/>
    <property type="molecule type" value="Genomic_DNA"/>
</dbReference>
<dbReference type="Proteomes" id="UP000799538">
    <property type="component" value="Unassembled WGS sequence"/>
</dbReference>
<proteinExistence type="predicted"/>
<accession>A0A6A6GLY2</accession>
<reference evidence="3" key="1">
    <citation type="journal article" date="2020" name="Stud. Mycol.">
        <title>101 Dothideomycetes genomes: A test case for predicting lifestyles and emergence of pathogens.</title>
        <authorList>
            <person name="Haridas S."/>
            <person name="Albert R."/>
            <person name="Binder M."/>
            <person name="Bloem J."/>
            <person name="LaButti K."/>
            <person name="Salamov A."/>
            <person name="Andreopoulos B."/>
            <person name="Baker S."/>
            <person name="Barry K."/>
            <person name="Bills G."/>
            <person name="Bluhm B."/>
            <person name="Cannon C."/>
            <person name="Castanera R."/>
            <person name="Culley D."/>
            <person name="Daum C."/>
            <person name="Ezra D."/>
            <person name="Gonzalez J."/>
            <person name="Henrissat B."/>
            <person name="Kuo A."/>
            <person name="Liang C."/>
            <person name="Lipzen A."/>
            <person name="Lutzoni F."/>
            <person name="Magnuson J."/>
            <person name="Mondo S."/>
            <person name="Nolan M."/>
            <person name="Ohm R."/>
            <person name="Pangilinan J."/>
            <person name="Park H.-J."/>
            <person name="Ramirez L."/>
            <person name="Alfaro M."/>
            <person name="Sun H."/>
            <person name="Tritt A."/>
            <person name="Yoshinaga Y."/>
            <person name="Zwiers L.-H."/>
            <person name="Turgeon B."/>
            <person name="Goodwin S."/>
            <person name="Spatafora J."/>
            <person name="Crous P."/>
            <person name="Grigoriev I."/>
        </authorList>
    </citation>
    <scope>NUCLEOTIDE SEQUENCE [LARGE SCALE GENOMIC DNA]</scope>
    <source>
        <strain evidence="3">CECT 20119</strain>
    </source>
</reference>
<protein>
    <submittedName>
        <fullName evidence="2">Uncharacterized protein</fullName>
    </submittedName>
</protein>
<feature type="transmembrane region" description="Helical" evidence="1">
    <location>
        <begin position="21"/>
        <end position="44"/>
    </location>
</feature>
<organism evidence="2 3">
    <name type="scientific">Elsinoe ampelina</name>
    <dbReference type="NCBI Taxonomy" id="302913"/>
    <lineage>
        <taxon>Eukaryota</taxon>
        <taxon>Fungi</taxon>
        <taxon>Dikarya</taxon>
        <taxon>Ascomycota</taxon>
        <taxon>Pezizomycotina</taxon>
        <taxon>Dothideomycetes</taxon>
        <taxon>Dothideomycetidae</taxon>
        <taxon>Myriangiales</taxon>
        <taxon>Elsinoaceae</taxon>
        <taxon>Elsinoe</taxon>
    </lineage>
</organism>
<gene>
    <name evidence="2" type="ORF">BDZ85DRAFT_54513</name>
</gene>
<dbReference type="AlphaFoldDB" id="A0A6A6GLY2"/>
<keyword evidence="1" id="KW-0472">Membrane</keyword>
<keyword evidence="1" id="KW-1133">Transmembrane helix</keyword>
<evidence type="ECO:0000256" key="1">
    <source>
        <dbReference type="SAM" id="Phobius"/>
    </source>
</evidence>
<sequence>MHRTPRHSTRGHHPEHKRNNAYMNTIIPFAAQVSCTSYASFFLLSGTTYPSLPHQSIDTASLAFPLLLNRPRRVVAGSSNQTFP</sequence>
<name>A0A6A6GLY2_9PEZI</name>
<evidence type="ECO:0000313" key="3">
    <source>
        <dbReference type="Proteomes" id="UP000799538"/>
    </source>
</evidence>
<keyword evidence="3" id="KW-1185">Reference proteome</keyword>
<keyword evidence="1" id="KW-0812">Transmembrane</keyword>